<dbReference type="AlphaFoldDB" id="A0A397VN84"/>
<keyword evidence="1" id="KW-1133">Transmembrane helix</keyword>
<protein>
    <submittedName>
        <fullName evidence="2">Uncharacterized protein</fullName>
    </submittedName>
</protein>
<accession>A0A397VN84</accession>
<dbReference type="OrthoDB" id="2393792at2759"/>
<dbReference type="EMBL" id="QKWP01000271">
    <property type="protein sequence ID" value="RIB23261.1"/>
    <property type="molecule type" value="Genomic_DNA"/>
</dbReference>
<evidence type="ECO:0000256" key="1">
    <source>
        <dbReference type="SAM" id="Phobius"/>
    </source>
</evidence>
<reference evidence="2 3" key="1">
    <citation type="submission" date="2018-06" db="EMBL/GenBank/DDBJ databases">
        <title>Comparative genomics reveals the genomic features of Rhizophagus irregularis, R. cerebriforme, R. diaphanum and Gigaspora rosea, and their symbiotic lifestyle signature.</title>
        <authorList>
            <person name="Morin E."/>
            <person name="San Clemente H."/>
            <person name="Chen E.C.H."/>
            <person name="De La Providencia I."/>
            <person name="Hainaut M."/>
            <person name="Kuo A."/>
            <person name="Kohler A."/>
            <person name="Murat C."/>
            <person name="Tang N."/>
            <person name="Roy S."/>
            <person name="Loubradou J."/>
            <person name="Henrissat B."/>
            <person name="Grigoriev I.V."/>
            <person name="Corradi N."/>
            <person name="Roux C."/>
            <person name="Martin F.M."/>
        </authorList>
    </citation>
    <scope>NUCLEOTIDE SEQUENCE [LARGE SCALE GENOMIC DNA]</scope>
    <source>
        <strain evidence="2 3">DAOM 194757</strain>
    </source>
</reference>
<keyword evidence="1" id="KW-0812">Transmembrane</keyword>
<evidence type="ECO:0000313" key="2">
    <source>
        <dbReference type="EMBL" id="RIB23261.1"/>
    </source>
</evidence>
<gene>
    <name evidence="2" type="ORF">C2G38_2171831</name>
</gene>
<comment type="caution">
    <text evidence="2">The sequence shown here is derived from an EMBL/GenBank/DDBJ whole genome shotgun (WGS) entry which is preliminary data.</text>
</comment>
<dbReference type="Proteomes" id="UP000266673">
    <property type="component" value="Unassembled WGS sequence"/>
</dbReference>
<name>A0A397VN84_9GLOM</name>
<sequence>MTMPIFCPYILISSNANIGYNGNFGLFEFTLFNFALIGGVMIGIIGLQNEVYNNDRKMPDFQSIYSINYIRADQTQSTFVLAEKVSKQLYCKLQIVVVLLEQDNFGNGQEFTLNNAAILNLKRWTQDLLKECRIRRAVSLSDAWYLVSNRLIDDPLNYILGILGMLHPMIKYHFNNGEYKNFEDGMKQILRLACERSELSWLHVVDNLPVPIPGKKQQI</sequence>
<organism evidence="2 3">
    <name type="scientific">Gigaspora rosea</name>
    <dbReference type="NCBI Taxonomy" id="44941"/>
    <lineage>
        <taxon>Eukaryota</taxon>
        <taxon>Fungi</taxon>
        <taxon>Fungi incertae sedis</taxon>
        <taxon>Mucoromycota</taxon>
        <taxon>Glomeromycotina</taxon>
        <taxon>Glomeromycetes</taxon>
        <taxon>Diversisporales</taxon>
        <taxon>Gigasporaceae</taxon>
        <taxon>Gigaspora</taxon>
    </lineage>
</organism>
<evidence type="ECO:0000313" key="3">
    <source>
        <dbReference type="Proteomes" id="UP000266673"/>
    </source>
</evidence>
<keyword evidence="1" id="KW-0472">Membrane</keyword>
<keyword evidence="3" id="KW-1185">Reference proteome</keyword>
<feature type="transmembrane region" description="Helical" evidence="1">
    <location>
        <begin position="26"/>
        <end position="47"/>
    </location>
</feature>
<proteinExistence type="predicted"/>